<organism evidence="2 3">
    <name type="scientific">Sporomusa sphaeroides DSM 2875</name>
    <dbReference type="NCBI Taxonomy" id="1337886"/>
    <lineage>
        <taxon>Bacteria</taxon>
        <taxon>Bacillati</taxon>
        <taxon>Bacillota</taxon>
        <taxon>Negativicutes</taxon>
        <taxon>Selenomonadales</taxon>
        <taxon>Sporomusaceae</taxon>
        <taxon>Sporomusa</taxon>
    </lineage>
</organism>
<dbReference type="SUPFAM" id="SSF56281">
    <property type="entry name" value="Metallo-hydrolase/oxidoreductase"/>
    <property type="match status" value="1"/>
</dbReference>
<dbReference type="Gene3D" id="3.60.15.10">
    <property type="entry name" value="Ribonuclease Z/Hydroxyacylglutathione hydrolase-like"/>
    <property type="match status" value="1"/>
</dbReference>
<accession>A0ABM9W664</accession>
<keyword evidence="2" id="KW-0378">Hydrolase</keyword>
<dbReference type="Proteomes" id="UP000245702">
    <property type="component" value="Unassembled WGS sequence"/>
</dbReference>
<evidence type="ECO:0000313" key="2">
    <source>
        <dbReference type="EMBL" id="CVK20657.1"/>
    </source>
</evidence>
<feature type="domain" description="Metallo-beta-lactamase" evidence="1">
    <location>
        <begin position="11"/>
        <end position="188"/>
    </location>
</feature>
<dbReference type="InterPro" id="IPR036866">
    <property type="entry name" value="RibonucZ/Hydroxyglut_hydro"/>
</dbReference>
<dbReference type="SMART" id="SM00849">
    <property type="entry name" value="Lactamase_B"/>
    <property type="match status" value="1"/>
</dbReference>
<dbReference type="InterPro" id="IPR052533">
    <property type="entry name" value="WalJ/YycJ-like"/>
</dbReference>
<dbReference type="InterPro" id="IPR001279">
    <property type="entry name" value="Metallo-B-lactamas"/>
</dbReference>
<evidence type="ECO:0000259" key="1">
    <source>
        <dbReference type="SMART" id="SM00849"/>
    </source>
</evidence>
<dbReference type="GO" id="GO:0016787">
    <property type="term" value="F:hydrolase activity"/>
    <property type="evidence" value="ECO:0007669"/>
    <property type="project" value="UniProtKB-KW"/>
</dbReference>
<comment type="caution">
    <text evidence="2">The sequence shown here is derived from an EMBL/GenBank/DDBJ whole genome shotgun (WGS) entry which is preliminary data.</text>
</comment>
<dbReference type="EC" id="3.-.-.-" evidence="2"/>
<dbReference type="RefSeq" id="WP_075758068.1">
    <property type="nucleotide sequence ID" value="NZ_CP146991.1"/>
</dbReference>
<proteinExistence type="predicted"/>
<dbReference type="Pfam" id="PF12706">
    <property type="entry name" value="Lactamase_B_2"/>
    <property type="match status" value="1"/>
</dbReference>
<dbReference type="PANTHER" id="PTHR47619:SF1">
    <property type="entry name" value="EXODEOXYRIBONUCLEASE WALJ"/>
    <property type="match status" value="1"/>
</dbReference>
<reference evidence="2 3" key="1">
    <citation type="submission" date="2016-01" db="EMBL/GenBank/DDBJ databases">
        <authorList>
            <person name="Brown R."/>
        </authorList>
    </citation>
    <scope>NUCLEOTIDE SEQUENCE [LARGE SCALE GENOMIC DNA]</scope>
    <source>
        <strain evidence="2">Sporomusa sphaeroides DSM 2875</strain>
    </source>
</reference>
<protein>
    <submittedName>
        <fullName evidence="2">Metallo-hydrolase YycJ</fullName>
        <ecNumber evidence="2">3.-.-.-</ecNumber>
    </submittedName>
</protein>
<sequence>MQIHVLASGSTGNATYIEMENTKLLVDAGISARRIKQSLDKIGTKIEDIDGVLITHEHRDHVNGLTTLLKKYNLPTYTQPDTWQAMYCRNALPETCCKLLSDSFTIGKVKIEPFSISHDAADPVGFRLYAGSSKVCVATDLGFVTPTVKAALALSDAVVLEANHDVDMLKNGSYPWYLKKRIMSNRGHLANTDAGWTLARLDRKAHTHVFLAHLSQENNSLELAEKTVADILTTQGCKLGQDITLHRTYPEQISGLSEHK</sequence>
<evidence type="ECO:0000313" key="3">
    <source>
        <dbReference type="Proteomes" id="UP000245702"/>
    </source>
</evidence>
<name>A0ABM9W664_9FIRM</name>
<gene>
    <name evidence="2" type="primary">yycJ</name>
    <name evidence="2" type="ORF">SSPH_03325</name>
</gene>
<dbReference type="PANTHER" id="PTHR47619">
    <property type="entry name" value="METALLO-HYDROLASE YYCJ-RELATED"/>
    <property type="match status" value="1"/>
</dbReference>
<dbReference type="EMBL" id="FCOW01000021">
    <property type="protein sequence ID" value="CVK20657.1"/>
    <property type="molecule type" value="Genomic_DNA"/>
</dbReference>
<keyword evidence="3" id="KW-1185">Reference proteome</keyword>